<keyword evidence="9" id="KW-1185">Reference proteome</keyword>
<protein>
    <submittedName>
        <fullName evidence="8">Methylcrotonyl-CoA carboxylase biotin-containing subunit</fullName>
    </submittedName>
</protein>
<dbReference type="InterPro" id="IPR050856">
    <property type="entry name" value="Biotin_carboxylase_complex"/>
</dbReference>
<dbReference type="OrthoDB" id="9769961at2"/>
<dbReference type="GO" id="GO:0046872">
    <property type="term" value="F:metal ion binding"/>
    <property type="evidence" value="ECO:0007669"/>
    <property type="project" value="InterPro"/>
</dbReference>
<dbReference type="InterPro" id="IPR005481">
    <property type="entry name" value="BC-like_N"/>
</dbReference>
<dbReference type="GO" id="GO:0016874">
    <property type="term" value="F:ligase activity"/>
    <property type="evidence" value="ECO:0007669"/>
    <property type="project" value="UniProtKB-KW"/>
</dbReference>
<dbReference type="InterPro" id="IPR005482">
    <property type="entry name" value="Biotin_COase_C"/>
</dbReference>
<keyword evidence="3 5" id="KW-0067">ATP-binding</keyword>
<dbReference type="Pfam" id="PF02785">
    <property type="entry name" value="Biotin_carb_C"/>
    <property type="match status" value="1"/>
</dbReference>
<dbReference type="InterPro" id="IPR016185">
    <property type="entry name" value="PreATP-grasp_dom_sf"/>
</dbReference>
<dbReference type="STRING" id="1391653.AKJ08_2240"/>
<dbReference type="Gene3D" id="3.30.470.20">
    <property type="entry name" value="ATP-grasp fold, B domain"/>
    <property type="match status" value="1"/>
</dbReference>
<dbReference type="PATRIC" id="fig|1391653.3.peg.2339"/>
<dbReference type="Pfam" id="PF02786">
    <property type="entry name" value="CPSase_L_D2"/>
    <property type="match status" value="1"/>
</dbReference>
<dbReference type="InterPro" id="IPR011764">
    <property type="entry name" value="Biotin_carboxylation_dom"/>
</dbReference>
<dbReference type="GO" id="GO:0005524">
    <property type="term" value="F:ATP binding"/>
    <property type="evidence" value="ECO:0007669"/>
    <property type="project" value="UniProtKB-UniRule"/>
</dbReference>
<sequence>MFKTILIANRGEIAKRIADAVRPMGVRTVAVYSDADAGAPHTRAADVAVRIGGPAPRDSYLDMDAILEAAKVTGAEAIHPGYGFLSENPVFARKVAEAGLTFIGPPPESMERMKNKAEARRLVSAFDVPVVPGTEDVVSSVEEAKEAAARIGYPVLIKPAGGGGGIGMAAAHDEAGLEKALRQASDRARSAFGRDAVYLERLLETPRHIEVQILGDAFGNTLQLFERECSIQRRHQKVVEEAPSPLFWEGKTELLERIYSAAVRAAKAFGYSNAGTVEFLVDGDEFYFMEMNARLQVEHPVTELTTGIDLIRWQLRIAAGERLDLRQEEVRRSGAAIELRIYAEDPVRFLPAPGTITTWELPEAEGVRLDAGYEAGQQVTPYYDPLLAKLIVAGASRDEAIERTLAAVRSFRIEGEKLKTNLALHERILTDPAFRAGDLDTHFLEKHARP</sequence>
<keyword evidence="1" id="KW-0436">Ligase</keyword>
<reference evidence="8 9" key="1">
    <citation type="submission" date="2015-08" db="EMBL/GenBank/DDBJ databases">
        <authorList>
            <person name="Babu N.S."/>
            <person name="Beckwith C.J."/>
            <person name="Beseler K.G."/>
            <person name="Brison A."/>
            <person name="Carone J.V."/>
            <person name="Caskin T.P."/>
            <person name="Diamond M."/>
            <person name="Durham M.E."/>
            <person name="Foxe J.M."/>
            <person name="Go M."/>
            <person name="Henderson B.A."/>
            <person name="Jones I.B."/>
            <person name="McGettigan J.A."/>
            <person name="Micheletti S.J."/>
            <person name="Nasrallah M.E."/>
            <person name="Ortiz D."/>
            <person name="Piller C.R."/>
            <person name="Privatt S.R."/>
            <person name="Schneider S.L."/>
            <person name="Sharp S."/>
            <person name="Smith T.C."/>
            <person name="Stanton J.D."/>
            <person name="Ullery H.E."/>
            <person name="Wilson R.J."/>
            <person name="Serrano M.G."/>
            <person name="Buck G."/>
            <person name="Lee V."/>
            <person name="Wang Y."/>
            <person name="Carvalho R."/>
            <person name="Voegtly L."/>
            <person name="Shi R."/>
            <person name="Duckworth R."/>
            <person name="Johnson A."/>
            <person name="Loviza R."/>
            <person name="Walstead R."/>
            <person name="Shah Z."/>
            <person name="Kiflezghi M."/>
            <person name="Wade K."/>
            <person name="Ball S.L."/>
            <person name="Bradley K.W."/>
            <person name="Asai D.J."/>
            <person name="Bowman C.A."/>
            <person name="Russell D.A."/>
            <person name="Pope W.H."/>
            <person name="Jacobs-Sera D."/>
            <person name="Hendrix R.W."/>
            <person name="Hatfull G.F."/>
        </authorList>
    </citation>
    <scope>NUCLEOTIDE SEQUENCE [LARGE SCALE GENOMIC DNA]</scope>
    <source>
        <strain evidence="8 9">DSM 27710</strain>
    </source>
</reference>
<evidence type="ECO:0000256" key="5">
    <source>
        <dbReference type="PROSITE-ProRule" id="PRU00409"/>
    </source>
</evidence>
<evidence type="ECO:0000256" key="4">
    <source>
        <dbReference type="ARBA" id="ARBA00023267"/>
    </source>
</evidence>
<dbReference type="InterPro" id="IPR011761">
    <property type="entry name" value="ATP-grasp"/>
</dbReference>
<dbReference type="EMBL" id="CP012332">
    <property type="protein sequence ID" value="AKU91853.1"/>
    <property type="molecule type" value="Genomic_DNA"/>
</dbReference>
<dbReference type="SUPFAM" id="SSF52440">
    <property type="entry name" value="PreATP-grasp domain"/>
    <property type="match status" value="1"/>
</dbReference>
<evidence type="ECO:0000256" key="1">
    <source>
        <dbReference type="ARBA" id="ARBA00022598"/>
    </source>
</evidence>
<dbReference type="PANTHER" id="PTHR18866">
    <property type="entry name" value="CARBOXYLASE:PYRUVATE/ACETYL-COA/PROPIONYL-COA CARBOXYLASE"/>
    <property type="match status" value="1"/>
</dbReference>
<evidence type="ECO:0000313" key="9">
    <source>
        <dbReference type="Proteomes" id="UP000055590"/>
    </source>
</evidence>
<accession>A0A0K1PE89</accession>
<keyword evidence="2 5" id="KW-0547">Nucleotide-binding</keyword>
<dbReference type="SUPFAM" id="SSF51246">
    <property type="entry name" value="Rudiment single hybrid motif"/>
    <property type="match status" value="1"/>
</dbReference>
<dbReference type="PROSITE" id="PS00866">
    <property type="entry name" value="CPSASE_1"/>
    <property type="match status" value="1"/>
</dbReference>
<dbReference type="PANTHER" id="PTHR18866:SF33">
    <property type="entry name" value="METHYLCROTONOYL-COA CARBOXYLASE SUBUNIT ALPHA, MITOCHONDRIAL-RELATED"/>
    <property type="match status" value="1"/>
</dbReference>
<dbReference type="Proteomes" id="UP000055590">
    <property type="component" value="Chromosome"/>
</dbReference>
<evidence type="ECO:0000256" key="2">
    <source>
        <dbReference type="ARBA" id="ARBA00022741"/>
    </source>
</evidence>
<name>A0A0K1PE89_9BACT</name>
<evidence type="ECO:0000259" key="6">
    <source>
        <dbReference type="PROSITE" id="PS50975"/>
    </source>
</evidence>
<dbReference type="PROSITE" id="PS50979">
    <property type="entry name" value="BC"/>
    <property type="match status" value="1"/>
</dbReference>
<dbReference type="Pfam" id="PF00289">
    <property type="entry name" value="Biotin_carb_N"/>
    <property type="match status" value="1"/>
</dbReference>
<evidence type="ECO:0000259" key="7">
    <source>
        <dbReference type="PROSITE" id="PS50979"/>
    </source>
</evidence>
<dbReference type="FunFam" id="3.40.50.20:FF:000010">
    <property type="entry name" value="Propionyl-CoA carboxylase subunit alpha"/>
    <property type="match status" value="1"/>
</dbReference>
<dbReference type="SMART" id="SM00878">
    <property type="entry name" value="Biotin_carb_C"/>
    <property type="match status" value="1"/>
</dbReference>
<evidence type="ECO:0000313" key="8">
    <source>
        <dbReference type="EMBL" id="AKU91853.1"/>
    </source>
</evidence>
<dbReference type="AlphaFoldDB" id="A0A0K1PE89"/>
<feature type="domain" description="ATP-grasp" evidence="6">
    <location>
        <begin position="120"/>
        <end position="319"/>
    </location>
</feature>
<feature type="domain" description="Biotin carboxylation" evidence="7">
    <location>
        <begin position="1"/>
        <end position="449"/>
    </location>
</feature>
<dbReference type="KEGG" id="vin:AKJ08_2240"/>
<gene>
    <name evidence="8" type="ORF">AKJ08_2240</name>
</gene>
<dbReference type="InterPro" id="IPR005479">
    <property type="entry name" value="CPAse_ATP-bd"/>
</dbReference>
<dbReference type="PROSITE" id="PS50975">
    <property type="entry name" value="ATP_GRASP"/>
    <property type="match status" value="1"/>
</dbReference>
<organism evidence="8 9">
    <name type="scientific">Vulgatibacter incomptus</name>
    <dbReference type="NCBI Taxonomy" id="1391653"/>
    <lineage>
        <taxon>Bacteria</taxon>
        <taxon>Pseudomonadati</taxon>
        <taxon>Myxococcota</taxon>
        <taxon>Myxococcia</taxon>
        <taxon>Myxococcales</taxon>
        <taxon>Cystobacterineae</taxon>
        <taxon>Vulgatibacteraceae</taxon>
        <taxon>Vulgatibacter</taxon>
    </lineage>
</organism>
<keyword evidence="4" id="KW-0092">Biotin</keyword>
<proteinExistence type="predicted"/>
<dbReference type="PROSITE" id="PS00867">
    <property type="entry name" value="CPSASE_2"/>
    <property type="match status" value="1"/>
</dbReference>
<dbReference type="SUPFAM" id="SSF56059">
    <property type="entry name" value="Glutathione synthetase ATP-binding domain-like"/>
    <property type="match status" value="1"/>
</dbReference>
<evidence type="ECO:0000256" key="3">
    <source>
        <dbReference type="ARBA" id="ARBA00022840"/>
    </source>
</evidence>
<dbReference type="InterPro" id="IPR011054">
    <property type="entry name" value="Rudment_hybrid_motif"/>
</dbReference>
<dbReference type="RefSeq" id="WP_050726105.1">
    <property type="nucleotide sequence ID" value="NZ_CP012332.1"/>
</dbReference>